<dbReference type="OrthoDB" id="464481at2"/>
<dbReference type="GO" id="GO:2000142">
    <property type="term" value="P:regulation of DNA-templated transcription initiation"/>
    <property type="evidence" value="ECO:0007669"/>
    <property type="project" value="TreeGrafter"/>
</dbReference>
<dbReference type="PANTHER" id="PTHR30293:SF2">
    <property type="entry name" value="TRANSCRIPTIONAL ACTIVATOR PROTEIN NHAR"/>
    <property type="match status" value="1"/>
</dbReference>
<protein>
    <submittedName>
        <fullName evidence="7">LysR family transcriptional regulator</fullName>
    </submittedName>
</protein>
<comment type="similarity">
    <text evidence="1">Belongs to the LysR transcriptional regulatory family.</text>
</comment>
<evidence type="ECO:0000259" key="6">
    <source>
        <dbReference type="PROSITE" id="PS50931"/>
    </source>
</evidence>
<dbReference type="EMBL" id="SNYL01000018">
    <property type="protein sequence ID" value="TDQ39856.1"/>
    <property type="molecule type" value="Genomic_DNA"/>
</dbReference>
<dbReference type="GO" id="GO:0003677">
    <property type="term" value="F:DNA binding"/>
    <property type="evidence" value="ECO:0007669"/>
    <property type="project" value="UniProtKB-KW"/>
</dbReference>
<keyword evidence="3" id="KW-0238">DNA-binding</keyword>
<evidence type="ECO:0000313" key="7">
    <source>
        <dbReference type="EMBL" id="TDQ39856.1"/>
    </source>
</evidence>
<dbReference type="AlphaFoldDB" id="A0A4R6U2I2"/>
<reference evidence="7 8" key="1">
    <citation type="submission" date="2019-03" db="EMBL/GenBank/DDBJ databases">
        <title>Genomic Encyclopedia of Type Strains, Phase IV (KMG-IV): sequencing the most valuable type-strain genomes for metagenomic binning, comparative biology and taxonomic classification.</title>
        <authorList>
            <person name="Goeker M."/>
        </authorList>
    </citation>
    <scope>NUCLEOTIDE SEQUENCE [LARGE SCALE GENOMIC DNA]</scope>
    <source>
        <strain evidence="7 8">DSM 19605</strain>
    </source>
</reference>
<gene>
    <name evidence="7" type="ORF">DFR43_11832</name>
</gene>
<dbReference type="Gene3D" id="3.40.190.290">
    <property type="match status" value="1"/>
</dbReference>
<comment type="caution">
    <text evidence="7">The sequence shown here is derived from an EMBL/GenBank/DDBJ whole genome shotgun (WGS) entry which is preliminary data.</text>
</comment>
<dbReference type="GO" id="GO:0003700">
    <property type="term" value="F:DNA-binding transcription factor activity"/>
    <property type="evidence" value="ECO:0007669"/>
    <property type="project" value="InterPro"/>
</dbReference>
<evidence type="ECO:0000313" key="8">
    <source>
        <dbReference type="Proteomes" id="UP000295510"/>
    </source>
</evidence>
<dbReference type="InterPro" id="IPR000847">
    <property type="entry name" value="LysR_HTH_N"/>
</dbReference>
<dbReference type="Gene3D" id="1.10.10.10">
    <property type="entry name" value="Winged helix-like DNA-binding domain superfamily/Winged helix DNA-binding domain"/>
    <property type="match status" value="1"/>
</dbReference>
<evidence type="ECO:0000256" key="2">
    <source>
        <dbReference type="ARBA" id="ARBA00023015"/>
    </source>
</evidence>
<evidence type="ECO:0000256" key="5">
    <source>
        <dbReference type="ARBA" id="ARBA00023163"/>
    </source>
</evidence>
<dbReference type="PROSITE" id="PS50931">
    <property type="entry name" value="HTH_LYSR"/>
    <property type="match status" value="1"/>
</dbReference>
<dbReference type="SUPFAM" id="SSF53850">
    <property type="entry name" value="Periplasmic binding protein-like II"/>
    <property type="match status" value="1"/>
</dbReference>
<dbReference type="InterPro" id="IPR005119">
    <property type="entry name" value="LysR_subst-bd"/>
</dbReference>
<proteinExistence type="inferred from homology"/>
<evidence type="ECO:0000256" key="3">
    <source>
        <dbReference type="ARBA" id="ARBA00023125"/>
    </source>
</evidence>
<organism evidence="7 8">
    <name type="scientific">Tepidicella xavieri</name>
    <dbReference type="NCBI Taxonomy" id="360241"/>
    <lineage>
        <taxon>Bacteria</taxon>
        <taxon>Pseudomonadati</taxon>
        <taxon>Pseudomonadota</taxon>
        <taxon>Betaproteobacteria</taxon>
        <taxon>Burkholderiales</taxon>
        <taxon>Tepidicella</taxon>
    </lineage>
</organism>
<dbReference type="InterPro" id="IPR036388">
    <property type="entry name" value="WH-like_DNA-bd_sf"/>
</dbReference>
<keyword evidence="2" id="KW-0805">Transcription regulation</keyword>
<accession>A0A4R6U2I2</accession>
<dbReference type="SUPFAM" id="SSF46785">
    <property type="entry name" value="Winged helix' DNA-binding domain"/>
    <property type="match status" value="1"/>
</dbReference>
<evidence type="ECO:0000256" key="4">
    <source>
        <dbReference type="ARBA" id="ARBA00023159"/>
    </source>
</evidence>
<dbReference type="Pfam" id="PF03466">
    <property type="entry name" value="LysR_substrate"/>
    <property type="match status" value="1"/>
</dbReference>
<dbReference type="PANTHER" id="PTHR30293">
    <property type="entry name" value="TRANSCRIPTIONAL REGULATORY PROTEIN NAC-RELATED"/>
    <property type="match status" value="1"/>
</dbReference>
<dbReference type="RefSeq" id="WP_133599082.1">
    <property type="nucleotide sequence ID" value="NZ_SNYL01000018.1"/>
</dbReference>
<keyword evidence="8" id="KW-1185">Reference proteome</keyword>
<name>A0A4R6U2I2_9BURK</name>
<keyword evidence="5" id="KW-0804">Transcription</keyword>
<feature type="domain" description="HTH lysR-type" evidence="6">
    <location>
        <begin position="4"/>
        <end position="61"/>
    </location>
</feature>
<dbReference type="InterPro" id="IPR036390">
    <property type="entry name" value="WH_DNA-bd_sf"/>
</dbReference>
<dbReference type="Proteomes" id="UP000295510">
    <property type="component" value="Unassembled WGS sequence"/>
</dbReference>
<evidence type="ECO:0000256" key="1">
    <source>
        <dbReference type="ARBA" id="ARBA00009437"/>
    </source>
</evidence>
<sequence>MSGLNYRHLYYFWVVAKEGGFARAAQRLDMAIQTITAQVKALEQTLGYQLLKPAGRGVALTEAGQAAFARAETIFQLGEAIPEAVAQAAAAPAARLAVGVSDGLSKLAVHALLQPVLGAPTLRLTCHDGEVEPLMAELALHRLDLVLASQPPARSDSQRLVSDRLMACPVDWYGPARLLKARPRAPLVEQLAQLPVLLPTAHSGLRTRIERWFEAHHIVPHVVGEFEDSGLMALFAAEGMGVFPLAVFGADRLAPSWRLRCLGRSAGLYEEIHAIRSRRGLHHPLVKQILAAAAEASLRF</sequence>
<keyword evidence="4" id="KW-0010">Activator</keyword>
<dbReference type="Pfam" id="PF00126">
    <property type="entry name" value="HTH_1"/>
    <property type="match status" value="1"/>
</dbReference>